<evidence type="ECO:0000313" key="3">
    <source>
        <dbReference type="Proteomes" id="UP000239388"/>
    </source>
</evidence>
<gene>
    <name evidence="2" type="ORF">C5Y98_08030</name>
</gene>
<protein>
    <submittedName>
        <fullName evidence="2">Uncharacterized protein</fullName>
    </submittedName>
</protein>
<dbReference type="AlphaFoldDB" id="A0A2S8G0R1"/>
<accession>A0A2S8G0R1</accession>
<proteinExistence type="predicted"/>
<keyword evidence="1" id="KW-0732">Signal</keyword>
<feature type="chain" id="PRO_5015765558" evidence="1">
    <location>
        <begin position="22"/>
        <end position="173"/>
    </location>
</feature>
<dbReference type="EMBL" id="PUIB01000011">
    <property type="protein sequence ID" value="PQO38027.1"/>
    <property type="molecule type" value="Genomic_DNA"/>
</dbReference>
<dbReference type="RefSeq" id="WP_105353083.1">
    <property type="nucleotide sequence ID" value="NZ_PUIB01000011.1"/>
</dbReference>
<name>A0A2S8G0R1_9BACT</name>
<reference evidence="2 3" key="1">
    <citation type="submission" date="2018-02" db="EMBL/GenBank/DDBJ databases">
        <title>Comparative genomes isolates from brazilian mangrove.</title>
        <authorList>
            <person name="Araujo J.E."/>
            <person name="Taketani R.G."/>
            <person name="Silva M.C.P."/>
            <person name="Loureco M.V."/>
            <person name="Andreote F.D."/>
        </authorList>
    </citation>
    <scope>NUCLEOTIDE SEQUENCE [LARGE SCALE GENOMIC DNA]</scope>
    <source>
        <strain evidence="2 3">NAP PRIS-MGV</strain>
    </source>
</reference>
<evidence type="ECO:0000313" key="2">
    <source>
        <dbReference type="EMBL" id="PQO38027.1"/>
    </source>
</evidence>
<evidence type="ECO:0000256" key="1">
    <source>
        <dbReference type="SAM" id="SignalP"/>
    </source>
</evidence>
<dbReference type="OrthoDB" id="286104at2"/>
<feature type="signal peptide" evidence="1">
    <location>
        <begin position="1"/>
        <end position="21"/>
    </location>
</feature>
<organism evidence="2 3">
    <name type="scientific">Blastopirellula marina</name>
    <dbReference type="NCBI Taxonomy" id="124"/>
    <lineage>
        <taxon>Bacteria</taxon>
        <taxon>Pseudomonadati</taxon>
        <taxon>Planctomycetota</taxon>
        <taxon>Planctomycetia</taxon>
        <taxon>Pirellulales</taxon>
        <taxon>Pirellulaceae</taxon>
        <taxon>Blastopirellula</taxon>
    </lineage>
</organism>
<dbReference type="Proteomes" id="UP000239388">
    <property type="component" value="Unassembled WGS sequence"/>
</dbReference>
<sequence length="173" mass="19213">MIHARVVLLIICLGSVWEASAAVAQEAATSQHKIGAHHQSLATCVSLLLDDKVHSEALLDSEDSTAWVQARRLPSYQTMNQRAIRLRSCSIYLYQPGPSLPDDSLWRERLSSHGVRLVEVTGDTTNAGLLTLADELCRLFPGKRETIAENLSRELERRGRSNGQVDLAQLRSR</sequence>
<comment type="caution">
    <text evidence="2">The sequence shown here is derived from an EMBL/GenBank/DDBJ whole genome shotgun (WGS) entry which is preliminary data.</text>
</comment>